<gene>
    <name evidence="2" type="ORF">BD410DRAFT_531038</name>
</gene>
<reference evidence="2 3" key="1">
    <citation type="submission" date="2018-06" db="EMBL/GenBank/DDBJ databases">
        <title>A transcriptomic atlas of mushroom development highlights an independent origin of complex multicellularity.</title>
        <authorList>
            <consortium name="DOE Joint Genome Institute"/>
            <person name="Krizsan K."/>
            <person name="Almasi E."/>
            <person name="Merenyi Z."/>
            <person name="Sahu N."/>
            <person name="Viragh M."/>
            <person name="Koszo T."/>
            <person name="Mondo S."/>
            <person name="Kiss B."/>
            <person name="Balint B."/>
            <person name="Kues U."/>
            <person name="Barry K."/>
            <person name="Hegedus J.C."/>
            <person name="Henrissat B."/>
            <person name="Johnson J."/>
            <person name="Lipzen A."/>
            <person name="Ohm R."/>
            <person name="Nagy I."/>
            <person name="Pangilinan J."/>
            <person name="Yan J."/>
            <person name="Xiong Y."/>
            <person name="Grigoriev I.V."/>
            <person name="Hibbett D.S."/>
            <person name="Nagy L.G."/>
        </authorList>
    </citation>
    <scope>NUCLEOTIDE SEQUENCE [LARGE SCALE GENOMIC DNA]</scope>
    <source>
        <strain evidence="2 3">SZMC22713</strain>
    </source>
</reference>
<evidence type="ECO:0000256" key="1">
    <source>
        <dbReference type="SAM" id="MobiDB-lite"/>
    </source>
</evidence>
<dbReference type="VEuPathDB" id="FungiDB:BD410DRAFT_531038"/>
<dbReference type="STRING" id="50990.A0A4Y7QG92"/>
<dbReference type="AlphaFoldDB" id="A0A4Y7QG92"/>
<sequence>MAVRNEPVKERKAAAKTAIRTAAEREPNSKHRTHEDRQKLLEGDELLDVVEPESVHCIPCDKWIKLQTARGERYNLSNWKGHKEACHSGTAKSGVPRTSREERRKLLQEDKLLGIVEEERVHCIPCKKWISLQKGNHYTLVSWTRHKKLCHPDVDKIVVNPITGIIEID</sequence>
<feature type="compositionally biased region" description="Basic and acidic residues" evidence="1">
    <location>
        <begin position="22"/>
        <end position="36"/>
    </location>
</feature>
<feature type="compositionally biased region" description="Basic and acidic residues" evidence="1">
    <location>
        <begin position="1"/>
        <end position="13"/>
    </location>
</feature>
<feature type="region of interest" description="Disordered" evidence="1">
    <location>
        <begin position="1"/>
        <end position="36"/>
    </location>
</feature>
<keyword evidence="3" id="KW-1185">Reference proteome</keyword>
<organism evidence="2 3">
    <name type="scientific">Rickenella mellea</name>
    <dbReference type="NCBI Taxonomy" id="50990"/>
    <lineage>
        <taxon>Eukaryota</taxon>
        <taxon>Fungi</taxon>
        <taxon>Dikarya</taxon>
        <taxon>Basidiomycota</taxon>
        <taxon>Agaricomycotina</taxon>
        <taxon>Agaricomycetes</taxon>
        <taxon>Hymenochaetales</taxon>
        <taxon>Rickenellaceae</taxon>
        <taxon>Rickenella</taxon>
    </lineage>
</organism>
<dbReference type="OrthoDB" id="3262173at2759"/>
<proteinExistence type="predicted"/>
<name>A0A4Y7QG92_9AGAM</name>
<evidence type="ECO:0000313" key="2">
    <source>
        <dbReference type="EMBL" id="TDL26674.1"/>
    </source>
</evidence>
<accession>A0A4Y7QG92</accession>
<evidence type="ECO:0000313" key="3">
    <source>
        <dbReference type="Proteomes" id="UP000294933"/>
    </source>
</evidence>
<dbReference type="Proteomes" id="UP000294933">
    <property type="component" value="Unassembled WGS sequence"/>
</dbReference>
<dbReference type="EMBL" id="ML170161">
    <property type="protein sequence ID" value="TDL26674.1"/>
    <property type="molecule type" value="Genomic_DNA"/>
</dbReference>
<protein>
    <submittedName>
        <fullName evidence="2">Uncharacterized protein</fullName>
    </submittedName>
</protein>